<evidence type="ECO:0000313" key="7">
    <source>
        <dbReference type="Proteomes" id="UP000427906"/>
    </source>
</evidence>
<dbReference type="EMBL" id="AP021874">
    <property type="protein sequence ID" value="BBO70097.1"/>
    <property type="molecule type" value="Genomic_DNA"/>
</dbReference>
<dbReference type="RefSeq" id="WP_155318071.1">
    <property type="nucleotide sequence ID" value="NZ_AP021874.1"/>
</dbReference>
<evidence type="ECO:0000256" key="4">
    <source>
        <dbReference type="ARBA" id="ARBA00022764"/>
    </source>
</evidence>
<dbReference type="SUPFAM" id="SSF53850">
    <property type="entry name" value="Periplasmic binding protein-like II"/>
    <property type="match status" value="1"/>
</dbReference>
<dbReference type="GO" id="GO:0042597">
    <property type="term" value="C:periplasmic space"/>
    <property type="evidence" value="ECO:0007669"/>
    <property type="project" value="UniProtKB-SubCell"/>
</dbReference>
<comment type="subcellular location">
    <subcellularLocation>
        <location evidence="1">Periplasm</location>
    </subcellularLocation>
</comment>
<dbReference type="Proteomes" id="UP000427906">
    <property type="component" value="Chromosome"/>
</dbReference>
<organism evidence="6 7">
    <name type="scientific">Desulfosarcina alkanivorans</name>
    <dbReference type="NCBI Taxonomy" id="571177"/>
    <lineage>
        <taxon>Bacteria</taxon>
        <taxon>Pseudomonadati</taxon>
        <taxon>Thermodesulfobacteriota</taxon>
        <taxon>Desulfobacteria</taxon>
        <taxon>Desulfobacterales</taxon>
        <taxon>Desulfosarcinaceae</taxon>
        <taxon>Desulfosarcina</taxon>
    </lineage>
</organism>
<dbReference type="PANTHER" id="PTHR30222:SF17">
    <property type="entry name" value="SPERMIDINE_PUTRESCINE-BINDING PERIPLASMIC PROTEIN"/>
    <property type="match status" value="1"/>
</dbReference>
<feature type="chain" id="PRO_5024368023" evidence="5">
    <location>
        <begin position="24"/>
        <end position="354"/>
    </location>
</feature>
<evidence type="ECO:0000256" key="5">
    <source>
        <dbReference type="SAM" id="SignalP"/>
    </source>
</evidence>
<dbReference type="GO" id="GO:0015846">
    <property type="term" value="P:polyamine transport"/>
    <property type="evidence" value="ECO:0007669"/>
    <property type="project" value="InterPro"/>
</dbReference>
<gene>
    <name evidence="6" type="ORF">DSCA_40270</name>
</gene>
<evidence type="ECO:0000256" key="3">
    <source>
        <dbReference type="ARBA" id="ARBA00022729"/>
    </source>
</evidence>
<dbReference type="InterPro" id="IPR006059">
    <property type="entry name" value="SBP"/>
</dbReference>
<evidence type="ECO:0000256" key="1">
    <source>
        <dbReference type="ARBA" id="ARBA00004418"/>
    </source>
</evidence>
<evidence type="ECO:0000313" key="6">
    <source>
        <dbReference type="EMBL" id="BBO70097.1"/>
    </source>
</evidence>
<dbReference type="Pfam" id="PF13416">
    <property type="entry name" value="SBP_bac_8"/>
    <property type="match status" value="1"/>
</dbReference>
<evidence type="ECO:0000256" key="2">
    <source>
        <dbReference type="ARBA" id="ARBA00022448"/>
    </source>
</evidence>
<feature type="signal peptide" evidence="5">
    <location>
        <begin position="1"/>
        <end position="23"/>
    </location>
</feature>
<keyword evidence="2" id="KW-0813">Transport</keyword>
<dbReference type="OrthoDB" id="6776301at2"/>
<dbReference type="AlphaFoldDB" id="A0A5K7YZR2"/>
<sequence length="354" mass="39231">MKRLAVVCLAVSLVITFSLSCQAETLELLTWSGYAPKVLMDKFEKETGITVKPTYSNNEEIIAKLRATRGAGFDLAQPSQDRISSVQKKYRLYQPIDFARVDAGQIVPSMLAAVKKNTMVDGKSYALPHVYGTSGLIVNRKYAPDASDYKDLLNPAYAGRVSYRLKRPTLIGIAYSMQQDPFVLYANPKSYKKLMDRVGAKLIGGKGLVKNYWTNGDALLQSMRSEEVFVAMAWDNGGWKLHAENPDIDFVAPKSGALGWIDTFAIPAKAKNVDAAYQWINFMMRPENAAVFTNAEKYGTASAGAIDHYDADVKANFQRSFSQADIDNIKWYPPVPARLESIEGLILDKVKAAN</sequence>
<name>A0A5K7YZR2_9BACT</name>
<dbReference type="InterPro" id="IPR001188">
    <property type="entry name" value="Sperm_putr-bd"/>
</dbReference>
<dbReference type="Gene3D" id="3.40.190.10">
    <property type="entry name" value="Periplasmic binding protein-like II"/>
    <property type="match status" value="2"/>
</dbReference>
<keyword evidence="7" id="KW-1185">Reference proteome</keyword>
<protein>
    <submittedName>
        <fullName evidence="6">Spermidine/putrescine ABC transporter substrate-binding protein</fullName>
    </submittedName>
</protein>
<reference evidence="6 7" key="1">
    <citation type="submission" date="2019-11" db="EMBL/GenBank/DDBJ databases">
        <title>Comparative genomics of hydrocarbon-degrading Desulfosarcina strains.</title>
        <authorList>
            <person name="Watanabe M."/>
            <person name="Kojima H."/>
            <person name="Fukui M."/>
        </authorList>
    </citation>
    <scope>NUCLEOTIDE SEQUENCE [LARGE SCALE GENOMIC DNA]</scope>
    <source>
        <strain evidence="6 7">PL12</strain>
    </source>
</reference>
<keyword evidence="4" id="KW-0574">Periplasm</keyword>
<dbReference type="GO" id="GO:0019808">
    <property type="term" value="F:polyamine binding"/>
    <property type="evidence" value="ECO:0007669"/>
    <property type="project" value="InterPro"/>
</dbReference>
<dbReference type="PROSITE" id="PS51257">
    <property type="entry name" value="PROKAR_LIPOPROTEIN"/>
    <property type="match status" value="1"/>
</dbReference>
<dbReference type="PANTHER" id="PTHR30222">
    <property type="entry name" value="SPERMIDINE/PUTRESCINE-BINDING PERIPLASMIC PROTEIN"/>
    <property type="match status" value="1"/>
</dbReference>
<dbReference type="PRINTS" id="PR00909">
    <property type="entry name" value="SPERMDNBNDNG"/>
</dbReference>
<keyword evidence="3 5" id="KW-0732">Signal</keyword>
<proteinExistence type="predicted"/>
<accession>A0A5K7YZR2</accession>
<dbReference type="KEGG" id="dalk:DSCA_40270"/>